<dbReference type="Proteomes" id="UP000192997">
    <property type="component" value="Unassembled WGS sequence"/>
</dbReference>
<dbReference type="EMBL" id="NBYN01000004">
    <property type="protein sequence ID" value="OSO97090.1"/>
    <property type="molecule type" value="Genomic_DNA"/>
</dbReference>
<dbReference type="AlphaFoldDB" id="A0A1X4GJ56"/>
<evidence type="ECO:0000313" key="2">
    <source>
        <dbReference type="Proteomes" id="UP000192997"/>
    </source>
</evidence>
<protein>
    <submittedName>
        <fullName evidence="1">Uncharacterized protein</fullName>
    </submittedName>
</protein>
<reference evidence="2" key="1">
    <citation type="submission" date="2017-04" db="EMBL/GenBank/DDBJ databases">
        <authorList>
            <person name="Abreu V.A."/>
            <person name="Popin R.V."/>
            <person name="Rigonato J."/>
            <person name="Andreote A.P."/>
            <person name="Schaker P.C."/>
            <person name="Hoff-Risseti C."/>
            <person name="Alvarenga D.O."/>
            <person name="Varani A.M."/>
            <person name="Fiore M.F."/>
        </authorList>
    </citation>
    <scope>NUCLEOTIDE SEQUENCE [LARGE SCALE GENOMIC DNA]</scope>
    <source>
        <strain evidence="2">CENA303</strain>
    </source>
</reference>
<comment type="caution">
    <text evidence="1">The sequence shown here is derived from an EMBL/GenBank/DDBJ whole genome shotgun (WGS) entry which is preliminary data.</text>
</comment>
<gene>
    <name evidence="1" type="ORF">B7O87_01015</name>
</gene>
<evidence type="ECO:0000313" key="1">
    <source>
        <dbReference type="EMBL" id="OSO97090.1"/>
    </source>
</evidence>
<organism evidence="1 2">
    <name type="scientific">Cylindrospermopsis raciborskii CENA303</name>
    <dbReference type="NCBI Taxonomy" id="1170769"/>
    <lineage>
        <taxon>Bacteria</taxon>
        <taxon>Bacillati</taxon>
        <taxon>Cyanobacteriota</taxon>
        <taxon>Cyanophyceae</taxon>
        <taxon>Nostocales</taxon>
        <taxon>Aphanizomenonaceae</taxon>
        <taxon>Cylindrospermopsis</taxon>
    </lineage>
</organism>
<name>A0A1X4GJ56_9CYAN</name>
<accession>A0A1X4GJ56</accession>
<proteinExistence type="predicted"/>
<sequence length="66" mass="7206">MFPPETTLATLIASLAVMDNKKGFRACLGMTKAIEKAISKSINAPNIRTYFLLKKCLGVAFARDDV</sequence>